<accession>A0A1H9ZIT3</accession>
<organism evidence="2 3">
    <name type="scientific">Natronincola peptidivorans</name>
    <dbReference type="NCBI Taxonomy" id="426128"/>
    <lineage>
        <taxon>Bacteria</taxon>
        <taxon>Bacillati</taxon>
        <taxon>Bacillota</taxon>
        <taxon>Clostridia</taxon>
        <taxon>Peptostreptococcales</taxon>
        <taxon>Natronincolaceae</taxon>
        <taxon>Natronincola</taxon>
    </lineage>
</organism>
<dbReference type="Pfam" id="PF09359">
    <property type="entry name" value="VTC"/>
    <property type="match status" value="1"/>
</dbReference>
<dbReference type="GO" id="GO:0006799">
    <property type="term" value="P:polyphosphate biosynthetic process"/>
    <property type="evidence" value="ECO:0007669"/>
    <property type="project" value="UniProtKB-ARBA"/>
</dbReference>
<keyword evidence="3" id="KW-1185">Reference proteome</keyword>
<dbReference type="OrthoDB" id="185578at2"/>
<dbReference type="AlphaFoldDB" id="A0A1H9ZIT3"/>
<dbReference type="Proteomes" id="UP000199568">
    <property type="component" value="Unassembled WGS sequence"/>
</dbReference>
<reference evidence="2 3" key="1">
    <citation type="submission" date="2016-10" db="EMBL/GenBank/DDBJ databases">
        <authorList>
            <person name="de Groot N.N."/>
        </authorList>
    </citation>
    <scope>NUCLEOTIDE SEQUENCE [LARGE SCALE GENOMIC DNA]</scope>
    <source>
        <strain evidence="2 3">DSM 18979</strain>
    </source>
</reference>
<gene>
    <name evidence="2" type="ORF">SAMN05660297_00576</name>
</gene>
<protein>
    <submittedName>
        <fullName evidence="2">VTC domain-containing protein</fullName>
    </submittedName>
</protein>
<sequence>MAKEVFNRYELKYLIHHDVYVELLDALRPYLSLDANGDEEGYYTVASIYYDTEDHLFHQEKMMGQPFRQKLRMRTYNKTSLNDYAFIEIKKKHKGVVNKRRTLIRLKDAYSFLAEKQLGARTADLDVSNQQILKEIDFLKTFYQLKPKVLLAYERQAFQAIDDRSIRITFDKNLRKREYNFRLENGSDGEMYVDPHVYVLEVKLSERMPLWLARILSEYRCAMQSFSKYSSCYSNTEVPVAEKNII</sequence>
<dbReference type="EMBL" id="FOHU01000002">
    <property type="protein sequence ID" value="SES81556.1"/>
    <property type="molecule type" value="Genomic_DNA"/>
</dbReference>
<proteinExistence type="predicted"/>
<dbReference type="CDD" id="cd07750">
    <property type="entry name" value="PolyPPase_VTC_like"/>
    <property type="match status" value="1"/>
</dbReference>
<dbReference type="STRING" id="426128.SAMN05660297_00576"/>
<feature type="domain" description="VTC" evidence="1">
    <location>
        <begin position="7"/>
        <end position="233"/>
    </location>
</feature>
<dbReference type="InterPro" id="IPR042267">
    <property type="entry name" value="VTC_sf"/>
</dbReference>
<dbReference type="Gene3D" id="3.20.100.30">
    <property type="entry name" value="VTC, catalytic tunnel domain"/>
    <property type="match status" value="1"/>
</dbReference>
<evidence type="ECO:0000313" key="3">
    <source>
        <dbReference type="Proteomes" id="UP000199568"/>
    </source>
</evidence>
<dbReference type="RefSeq" id="WP_090439057.1">
    <property type="nucleotide sequence ID" value="NZ_FOHU01000002.1"/>
</dbReference>
<name>A0A1H9ZIT3_9FIRM</name>
<evidence type="ECO:0000313" key="2">
    <source>
        <dbReference type="EMBL" id="SES81556.1"/>
    </source>
</evidence>
<evidence type="ECO:0000259" key="1">
    <source>
        <dbReference type="Pfam" id="PF09359"/>
    </source>
</evidence>
<dbReference type="InterPro" id="IPR018966">
    <property type="entry name" value="VTC_domain"/>
</dbReference>